<feature type="compositionally biased region" description="Basic residues" evidence="1">
    <location>
        <begin position="104"/>
        <end position="120"/>
    </location>
</feature>
<proteinExistence type="predicted"/>
<sequence>MSEMGCEAAPNQAASVVSGTSRRLVLLSVPDSSRTSEASPGPHTQRASARRAWERTCPRWAAKRNQNRPPWLYLVHRGGWFLLPVPGSSRTSPLLRRTGYPGQAKRRPSRSHALGQRRAR</sequence>
<evidence type="ECO:0000313" key="3">
    <source>
        <dbReference type="Proteomes" id="UP000236903"/>
    </source>
</evidence>
<protein>
    <submittedName>
        <fullName evidence="2">Uncharacterized protein</fullName>
    </submittedName>
</protein>
<evidence type="ECO:0000313" key="2">
    <source>
        <dbReference type="EMBL" id="AVB19161.1"/>
    </source>
</evidence>
<feature type="region of interest" description="Disordered" evidence="1">
    <location>
        <begin position="85"/>
        <end position="120"/>
    </location>
</feature>
<evidence type="ECO:0000256" key="1">
    <source>
        <dbReference type="SAM" id="MobiDB-lite"/>
    </source>
</evidence>
<feature type="compositionally biased region" description="Polar residues" evidence="1">
    <location>
        <begin position="12"/>
        <end position="21"/>
    </location>
</feature>
<accession>A0AAD0GQP3</accession>
<dbReference type="EMBL" id="CP026562">
    <property type="protein sequence ID" value="AVB19161.1"/>
    <property type="molecule type" value="Genomic_DNA"/>
</dbReference>
<dbReference type="Proteomes" id="UP000236903">
    <property type="component" value="Chromosome"/>
</dbReference>
<dbReference type="AlphaFoldDB" id="A0AAD0GQP3"/>
<reference evidence="2 3" key="1">
    <citation type="submission" date="2018-02" db="EMBL/GenBank/DDBJ databases">
        <title>Comparative genomics of Pseudomonas syringae.</title>
        <authorList>
            <person name="Hulin M.T."/>
        </authorList>
    </citation>
    <scope>NUCLEOTIDE SEQUENCE [LARGE SCALE GENOMIC DNA]</scope>
    <source>
        <strain evidence="2 3">R2leaf</strain>
    </source>
</reference>
<gene>
    <name evidence="2" type="ORF">BKM03_07805</name>
</gene>
<dbReference type="KEGG" id="pavl:BKM03_07805"/>
<feature type="region of interest" description="Disordered" evidence="1">
    <location>
        <begin position="1"/>
        <end position="52"/>
    </location>
</feature>
<organism evidence="2 3">
    <name type="scientific">Pseudomonas avellanae</name>
    <dbReference type="NCBI Taxonomy" id="46257"/>
    <lineage>
        <taxon>Bacteria</taxon>
        <taxon>Pseudomonadati</taxon>
        <taxon>Pseudomonadota</taxon>
        <taxon>Gammaproteobacteria</taxon>
        <taxon>Pseudomonadales</taxon>
        <taxon>Pseudomonadaceae</taxon>
        <taxon>Pseudomonas</taxon>
    </lineage>
</organism>
<name>A0AAD0GQP3_9PSED</name>